<keyword evidence="2" id="KW-1185">Reference proteome</keyword>
<organism evidence="1 2">
    <name type="scientific">Owenia fusiformis</name>
    <name type="common">Polychaete worm</name>
    <dbReference type="NCBI Taxonomy" id="6347"/>
    <lineage>
        <taxon>Eukaryota</taxon>
        <taxon>Metazoa</taxon>
        <taxon>Spiralia</taxon>
        <taxon>Lophotrochozoa</taxon>
        <taxon>Annelida</taxon>
        <taxon>Polychaeta</taxon>
        <taxon>Sedentaria</taxon>
        <taxon>Canalipalpata</taxon>
        <taxon>Sabellida</taxon>
        <taxon>Oweniida</taxon>
        <taxon>Oweniidae</taxon>
        <taxon>Owenia</taxon>
    </lineage>
</organism>
<dbReference type="EMBL" id="CAIIXF020000011">
    <property type="protein sequence ID" value="CAH1798425.1"/>
    <property type="molecule type" value="Genomic_DNA"/>
</dbReference>
<name>A0A8J1TDR8_OWEFU</name>
<comment type="caution">
    <text evidence="1">The sequence shown here is derived from an EMBL/GenBank/DDBJ whole genome shotgun (WGS) entry which is preliminary data.</text>
</comment>
<sequence length="113" mass="13183">QIFATGLLNMINHIAYLRVFQLDSTPRVLPWTITVQGMASPAAFTAPRMLDERRLLDTRPGTFFMPTMIDVAYRISLLRYLKVPIDNQCYPRMQKYSVQCYIGFILLVLIFQY</sequence>
<protein>
    <submittedName>
        <fullName evidence="1">Uncharacterized protein</fullName>
    </submittedName>
</protein>
<dbReference type="Proteomes" id="UP000749559">
    <property type="component" value="Unassembled WGS sequence"/>
</dbReference>
<reference evidence="1" key="1">
    <citation type="submission" date="2022-03" db="EMBL/GenBank/DDBJ databases">
        <authorList>
            <person name="Martin C."/>
        </authorList>
    </citation>
    <scope>NUCLEOTIDE SEQUENCE</scope>
</reference>
<accession>A0A8J1TDR8</accession>
<proteinExistence type="predicted"/>
<evidence type="ECO:0000313" key="2">
    <source>
        <dbReference type="Proteomes" id="UP000749559"/>
    </source>
</evidence>
<evidence type="ECO:0000313" key="1">
    <source>
        <dbReference type="EMBL" id="CAH1798425.1"/>
    </source>
</evidence>
<gene>
    <name evidence="1" type="ORF">OFUS_LOCUS22574</name>
</gene>
<feature type="non-terminal residue" evidence="1">
    <location>
        <position position="1"/>
    </location>
</feature>
<dbReference type="AlphaFoldDB" id="A0A8J1TDR8"/>